<organism evidence="2 3">
    <name type="scientific">Pelagimonas phthalicica</name>
    <dbReference type="NCBI Taxonomy" id="1037362"/>
    <lineage>
        <taxon>Bacteria</taxon>
        <taxon>Pseudomonadati</taxon>
        <taxon>Pseudomonadota</taxon>
        <taxon>Alphaproteobacteria</taxon>
        <taxon>Rhodobacterales</taxon>
        <taxon>Roseobacteraceae</taxon>
        <taxon>Pelagimonas</taxon>
    </lineage>
</organism>
<dbReference type="EMBL" id="FXXP01000001">
    <property type="protein sequence ID" value="SMX26391.1"/>
    <property type="molecule type" value="Genomic_DNA"/>
</dbReference>
<reference evidence="3" key="1">
    <citation type="submission" date="2017-05" db="EMBL/GenBank/DDBJ databases">
        <authorList>
            <person name="Rodrigo-Torres L."/>
            <person name="Arahal R. D."/>
            <person name="Lucena T."/>
        </authorList>
    </citation>
    <scope>NUCLEOTIDE SEQUENCE [LARGE SCALE GENOMIC DNA]</scope>
    <source>
        <strain evidence="3">CECT 8649</strain>
    </source>
</reference>
<dbReference type="AlphaFoldDB" id="A0A238J6K7"/>
<keyword evidence="3" id="KW-1185">Reference proteome</keyword>
<gene>
    <name evidence="2" type="ORF">TRP8649_00466</name>
</gene>
<dbReference type="PROSITE" id="PS51257">
    <property type="entry name" value="PROKAR_LIPOPROTEIN"/>
    <property type="match status" value="1"/>
</dbReference>
<protein>
    <recommendedName>
        <fullName evidence="4">Lipoprotein</fullName>
    </recommendedName>
</protein>
<proteinExistence type="predicted"/>
<feature type="chain" id="PRO_5012398737" description="Lipoprotein" evidence="1">
    <location>
        <begin position="19"/>
        <end position="35"/>
    </location>
</feature>
<name>A0A238J6K7_9RHOB</name>
<sequence>MKTVMFLALLTVSACSLAGCGADGPPIRPGAEAQQ</sequence>
<evidence type="ECO:0008006" key="4">
    <source>
        <dbReference type="Google" id="ProtNLM"/>
    </source>
</evidence>
<dbReference type="Proteomes" id="UP000225972">
    <property type="component" value="Unassembled WGS sequence"/>
</dbReference>
<feature type="signal peptide" evidence="1">
    <location>
        <begin position="1"/>
        <end position="18"/>
    </location>
</feature>
<accession>A0A238J6K7</accession>
<evidence type="ECO:0000256" key="1">
    <source>
        <dbReference type="SAM" id="SignalP"/>
    </source>
</evidence>
<keyword evidence="1" id="KW-0732">Signal</keyword>
<evidence type="ECO:0000313" key="3">
    <source>
        <dbReference type="Proteomes" id="UP000225972"/>
    </source>
</evidence>
<evidence type="ECO:0000313" key="2">
    <source>
        <dbReference type="EMBL" id="SMX26391.1"/>
    </source>
</evidence>